<dbReference type="SUPFAM" id="SSF57424">
    <property type="entry name" value="LDL receptor-like module"/>
    <property type="match status" value="1"/>
</dbReference>
<accession>A0A7R8WU80</accession>
<proteinExistence type="predicted"/>
<feature type="non-terminal residue" evidence="1">
    <location>
        <position position="121"/>
    </location>
</feature>
<dbReference type="AlphaFoldDB" id="A0A7R8WU80"/>
<feature type="non-terminal residue" evidence="1">
    <location>
        <position position="1"/>
    </location>
</feature>
<evidence type="ECO:0000313" key="1">
    <source>
        <dbReference type="EMBL" id="CAD7238254.1"/>
    </source>
</evidence>
<name>A0A7R8WU80_9CRUS</name>
<organism evidence="1">
    <name type="scientific">Cyprideis torosa</name>
    <dbReference type="NCBI Taxonomy" id="163714"/>
    <lineage>
        <taxon>Eukaryota</taxon>
        <taxon>Metazoa</taxon>
        <taxon>Ecdysozoa</taxon>
        <taxon>Arthropoda</taxon>
        <taxon>Crustacea</taxon>
        <taxon>Oligostraca</taxon>
        <taxon>Ostracoda</taxon>
        <taxon>Podocopa</taxon>
        <taxon>Podocopida</taxon>
        <taxon>Cytherocopina</taxon>
        <taxon>Cytheroidea</taxon>
        <taxon>Cytherideidae</taxon>
        <taxon>Cyprideis</taxon>
    </lineage>
</organism>
<gene>
    <name evidence="1" type="ORF">CTOB1V02_LOCUS16069</name>
</gene>
<dbReference type="EMBL" id="OB698561">
    <property type="protein sequence ID" value="CAD7238254.1"/>
    <property type="molecule type" value="Genomic_DNA"/>
</dbReference>
<sequence length="121" mass="13037">IVLGVLEIIQAGNKTEVLAPQLTVEAENRTAPAQPTSEEIASRAADPIARSGSTRLPPPSDFSECGKPESRCNGLWECPDGSDEASYSCRERIDALYVVPNKEPSRVCDGDRDCPFGDDET</sequence>
<dbReference type="OrthoDB" id="664115at2759"/>
<dbReference type="InterPro" id="IPR036055">
    <property type="entry name" value="LDL_receptor-like_sf"/>
</dbReference>
<protein>
    <submittedName>
        <fullName evidence="1">Uncharacterized protein</fullName>
    </submittedName>
</protein>
<reference evidence="1" key="1">
    <citation type="submission" date="2020-11" db="EMBL/GenBank/DDBJ databases">
        <authorList>
            <person name="Tran Van P."/>
        </authorList>
    </citation>
    <scope>NUCLEOTIDE SEQUENCE</scope>
</reference>